<evidence type="ECO:0000256" key="1">
    <source>
        <dbReference type="SAM" id="MobiDB-lite"/>
    </source>
</evidence>
<proteinExistence type="predicted"/>
<dbReference type="EMBL" id="PGTL01000001">
    <property type="protein sequence ID" value="PJF43415.1"/>
    <property type="molecule type" value="Genomic_DNA"/>
</dbReference>
<evidence type="ECO:0000313" key="6">
    <source>
        <dbReference type="Proteomes" id="UP000229681"/>
    </source>
</evidence>
<dbReference type="EMBL" id="PGTM01000105">
    <property type="protein sequence ID" value="PJF35840.1"/>
    <property type="molecule type" value="Genomic_DNA"/>
</dbReference>
<organism evidence="4 5">
    <name type="scientific">Candidatus Thermofonsia Clade 1 bacterium</name>
    <dbReference type="NCBI Taxonomy" id="2364210"/>
    <lineage>
        <taxon>Bacteria</taxon>
        <taxon>Bacillati</taxon>
        <taxon>Chloroflexota</taxon>
        <taxon>Candidatus Thermofontia</taxon>
        <taxon>Candidatus Thermofonsia Clade 1</taxon>
    </lineage>
</organism>
<dbReference type="InterPro" id="IPR005149">
    <property type="entry name" value="Tscrpt_reg_PadR_N"/>
</dbReference>
<dbReference type="InterPro" id="IPR036390">
    <property type="entry name" value="WH_DNA-bd_sf"/>
</dbReference>
<accession>A0A2M8PE66</accession>
<evidence type="ECO:0000259" key="2">
    <source>
        <dbReference type="Pfam" id="PF03551"/>
    </source>
</evidence>
<feature type="region of interest" description="Disordered" evidence="1">
    <location>
        <begin position="194"/>
        <end position="235"/>
    </location>
</feature>
<dbReference type="SUPFAM" id="SSF46785">
    <property type="entry name" value="Winged helix' DNA-binding domain"/>
    <property type="match status" value="1"/>
</dbReference>
<feature type="domain" description="Transcription regulator PadR N-terminal" evidence="2">
    <location>
        <begin position="8"/>
        <end position="74"/>
    </location>
</feature>
<evidence type="ECO:0000313" key="3">
    <source>
        <dbReference type="EMBL" id="PJF35840.1"/>
    </source>
</evidence>
<protein>
    <recommendedName>
        <fullName evidence="2">Transcription regulator PadR N-terminal domain-containing protein</fullName>
    </recommendedName>
</protein>
<reference evidence="5 6" key="1">
    <citation type="submission" date="2017-11" db="EMBL/GenBank/DDBJ databases">
        <title>Evolution of Phototrophy in the Chloroflexi Phylum Driven by Horizontal Gene Transfer.</title>
        <authorList>
            <person name="Ward L.M."/>
            <person name="Hemp J."/>
            <person name="Shih P.M."/>
            <person name="Mcglynn S.E."/>
            <person name="Fischer W."/>
        </authorList>
    </citation>
    <scope>NUCLEOTIDE SEQUENCE [LARGE SCALE GENOMIC DNA]</scope>
    <source>
        <strain evidence="4">CP1_1M</strain>
        <strain evidence="3">JP3_13</strain>
    </source>
</reference>
<dbReference type="AlphaFoldDB" id="A0A2M8Q0V0"/>
<sequence length="235" mass="26711">MTDAELTILSLLCEKPSYDYELLKIIDQRGIRRWAAIGTSSMYYVLHKLEQQGLVSYETDKYGRRLFSISAAGLGVLQTAIVDMIGTARTYDRGFEQGLANLSALKKPQILTALINRQQELSLQIMQLRQVYAKEKPTLPFALAAMYEHRLHMMEAELAWLKEFIPAWEAQAPDEPEIIPEPELVPRNRQVILPHDPDSIHKVPTRPVPPERAKTPPAMRTEIKPLKPDVPGEDC</sequence>
<gene>
    <name evidence="3" type="ORF">CUN49_08480</name>
    <name evidence="4" type="ORF">CUN50_00385</name>
</gene>
<evidence type="ECO:0000313" key="5">
    <source>
        <dbReference type="Proteomes" id="UP000228947"/>
    </source>
</evidence>
<dbReference type="Proteomes" id="UP000228947">
    <property type="component" value="Unassembled WGS sequence"/>
</dbReference>
<name>A0A2M8Q0V0_9CHLR</name>
<dbReference type="PANTHER" id="PTHR43252">
    <property type="entry name" value="TRANSCRIPTIONAL REGULATOR YQJI"/>
    <property type="match status" value="1"/>
</dbReference>
<dbReference type="Pfam" id="PF03551">
    <property type="entry name" value="PadR"/>
    <property type="match status" value="1"/>
</dbReference>
<dbReference type="Gene3D" id="1.10.10.10">
    <property type="entry name" value="Winged helix-like DNA-binding domain superfamily/Winged helix DNA-binding domain"/>
    <property type="match status" value="1"/>
</dbReference>
<accession>A0A2M8Q0V0</accession>
<dbReference type="InterPro" id="IPR036388">
    <property type="entry name" value="WH-like_DNA-bd_sf"/>
</dbReference>
<evidence type="ECO:0000313" key="4">
    <source>
        <dbReference type="EMBL" id="PJF43415.1"/>
    </source>
</evidence>
<comment type="caution">
    <text evidence="4">The sequence shown here is derived from an EMBL/GenBank/DDBJ whole genome shotgun (WGS) entry which is preliminary data.</text>
</comment>
<dbReference type="PANTHER" id="PTHR43252:SF7">
    <property type="entry name" value="TRANSCRIPTIONAL REGULATOR YQJI"/>
    <property type="match status" value="1"/>
</dbReference>
<dbReference type="Proteomes" id="UP000229681">
    <property type="component" value="Unassembled WGS sequence"/>
</dbReference>